<evidence type="ECO:0000256" key="12">
    <source>
        <dbReference type="ARBA" id="ARBA00023211"/>
    </source>
</evidence>
<dbReference type="GO" id="GO:0004527">
    <property type="term" value="F:exonuclease activity"/>
    <property type="evidence" value="ECO:0007669"/>
    <property type="project" value="UniProtKB-KW"/>
</dbReference>
<comment type="cofactor">
    <cofactor evidence="13">
        <name>iron-sulfur cluster</name>
        <dbReference type="ChEBI" id="CHEBI:30408"/>
    </cofactor>
</comment>
<dbReference type="OrthoDB" id="9781776at2"/>
<sequence>MEYKEEDFLMLSGIQHFAFCRRQWALIHIEQQWQENVRTVEGELLHKKAHDTYSSEKRDDVIISRGMPVHSREMGVSGVCDIVEFRRAEDGISLHGHRGTFQVYPVEYKRGRPKDTQIDILQLTAQAMCLEEMLSCTIGEGAIFYGEVKRRERVGFSEDLKTQVKDIFAEMHQLFNKKYTPRVKWSKGCNACSLKDICLPKLGKASSVREYIHDAIGEEDSKSRNY</sequence>
<dbReference type="Gene3D" id="3.90.320.10">
    <property type="match status" value="1"/>
</dbReference>
<dbReference type="Pfam" id="PF01930">
    <property type="entry name" value="Cas_Cas4"/>
    <property type="match status" value="1"/>
</dbReference>
<accession>A0A1C7IEG3</accession>
<evidence type="ECO:0000256" key="9">
    <source>
        <dbReference type="ARBA" id="ARBA00023004"/>
    </source>
</evidence>
<evidence type="ECO:0000256" key="4">
    <source>
        <dbReference type="ARBA" id="ARBA00020049"/>
    </source>
</evidence>
<keyword evidence="11 13" id="KW-0051">Antiviral defense</keyword>
<evidence type="ECO:0000313" key="15">
    <source>
        <dbReference type="EMBL" id="ANU77324.1"/>
    </source>
</evidence>
<comment type="cofactor">
    <cofactor evidence="13">
        <name>Mg(2+)</name>
        <dbReference type="ChEBI" id="CHEBI:18420"/>
    </cofactor>
    <cofactor evidence="13">
        <name>Mn(2+)</name>
        <dbReference type="ChEBI" id="CHEBI:29035"/>
    </cofactor>
    <text evidence="13">Mg(2+) or Mn(2+) required for ssDNA cleavage activity.</text>
</comment>
<evidence type="ECO:0000256" key="2">
    <source>
        <dbReference type="ARBA" id="ARBA00009189"/>
    </source>
</evidence>
<evidence type="ECO:0000256" key="1">
    <source>
        <dbReference type="ARBA" id="ARBA00001966"/>
    </source>
</evidence>
<dbReference type="NCBIfam" id="TIGR00372">
    <property type="entry name" value="cas4"/>
    <property type="match status" value="1"/>
</dbReference>
<gene>
    <name evidence="15" type="ORF">A4V09_17180</name>
</gene>
<keyword evidence="7 13" id="KW-0378">Hydrolase</keyword>
<comment type="similarity">
    <text evidence="2 13">Belongs to the CRISPR-associated exonuclease Cas4 family.</text>
</comment>
<evidence type="ECO:0000256" key="13">
    <source>
        <dbReference type="RuleBase" id="RU365022"/>
    </source>
</evidence>
<evidence type="ECO:0000313" key="16">
    <source>
        <dbReference type="Proteomes" id="UP000092574"/>
    </source>
</evidence>
<dbReference type="PANTHER" id="PTHR36531">
    <property type="entry name" value="CRISPR-ASSOCIATED EXONUCLEASE CAS4"/>
    <property type="match status" value="1"/>
</dbReference>
<dbReference type="GO" id="GO:0051607">
    <property type="term" value="P:defense response to virus"/>
    <property type="evidence" value="ECO:0007669"/>
    <property type="project" value="UniProtKB-KW"/>
</dbReference>
<dbReference type="InterPro" id="IPR013343">
    <property type="entry name" value="CRISPR-assoc_prot_Cas4"/>
</dbReference>
<proteinExistence type="inferred from homology"/>
<keyword evidence="8 13" id="KW-0269">Exonuclease</keyword>
<keyword evidence="12 13" id="KW-0464">Manganese</keyword>
<evidence type="ECO:0000256" key="5">
    <source>
        <dbReference type="ARBA" id="ARBA00022722"/>
    </source>
</evidence>
<evidence type="ECO:0000256" key="6">
    <source>
        <dbReference type="ARBA" id="ARBA00022723"/>
    </source>
</evidence>
<evidence type="ECO:0000256" key="3">
    <source>
        <dbReference type="ARBA" id="ARBA00012768"/>
    </source>
</evidence>
<reference evidence="15" key="1">
    <citation type="submission" date="2017-04" db="EMBL/GenBank/DDBJ databases">
        <title>Complete Genome Sequences of Twelve Strains of a Stable Defined Moderately Diverse Mouse Microbiota 2 (sDMDMm2).</title>
        <authorList>
            <person name="Uchimura Y."/>
            <person name="Wyss M."/>
            <person name="Brugiroux S."/>
            <person name="Limenitakis J.P."/>
            <person name="Stecher B."/>
            <person name="McCoy K.D."/>
            <person name="Macpherson A.J."/>
        </authorList>
    </citation>
    <scope>NUCLEOTIDE SEQUENCE</scope>
    <source>
        <strain evidence="15">YL58</strain>
    </source>
</reference>
<evidence type="ECO:0000259" key="14">
    <source>
        <dbReference type="Pfam" id="PF01930"/>
    </source>
</evidence>
<dbReference type="RefSeq" id="WP_065543453.1">
    <property type="nucleotide sequence ID" value="NZ_CP015405.2"/>
</dbReference>
<dbReference type="GO" id="GO:0051536">
    <property type="term" value="F:iron-sulfur cluster binding"/>
    <property type="evidence" value="ECO:0007669"/>
    <property type="project" value="UniProtKB-KW"/>
</dbReference>
<keyword evidence="10 13" id="KW-0411">Iron-sulfur</keyword>
<comment type="cofactor">
    <cofactor evidence="1">
        <name>[4Fe-4S] cluster</name>
        <dbReference type="ChEBI" id="CHEBI:49883"/>
    </cofactor>
</comment>
<keyword evidence="16" id="KW-1185">Reference proteome</keyword>
<dbReference type="Proteomes" id="UP000092574">
    <property type="component" value="Chromosome"/>
</dbReference>
<dbReference type="KEGG" id="byl:A4V09_17180"/>
<dbReference type="PANTHER" id="PTHR36531:SF6">
    <property type="entry name" value="DNA REPLICATION ATP-DEPENDENT HELICASE_NUCLEASE DNA2"/>
    <property type="match status" value="1"/>
</dbReference>
<dbReference type="STRING" id="1796616.A4V09_17180"/>
<comment type="function">
    <text evidence="13">CRISPR (clustered regularly interspaced short palindromic repeat) is an adaptive immune system that provides protection against mobile genetic elements (viruses, transposable elements and conjugative plasmids). CRISPR clusters contain sequences complementary to antecedent mobile elements and target invading nucleic acids. CRISPR clusters are transcribed and processed into CRISPR RNA (crRNA).</text>
</comment>
<evidence type="ECO:0000256" key="8">
    <source>
        <dbReference type="ARBA" id="ARBA00022839"/>
    </source>
</evidence>
<evidence type="ECO:0000256" key="10">
    <source>
        <dbReference type="ARBA" id="ARBA00023014"/>
    </source>
</evidence>
<keyword evidence="6 13" id="KW-0479">Metal-binding</keyword>
<organism evidence="15 16">
    <name type="scientific">Blautia pseudococcoides</name>
    <dbReference type="NCBI Taxonomy" id="1796616"/>
    <lineage>
        <taxon>Bacteria</taxon>
        <taxon>Bacillati</taxon>
        <taxon>Bacillota</taxon>
        <taxon>Clostridia</taxon>
        <taxon>Lachnospirales</taxon>
        <taxon>Lachnospiraceae</taxon>
        <taxon>Blautia</taxon>
    </lineage>
</organism>
<dbReference type="AlphaFoldDB" id="A0A1C7IEG3"/>
<name>A0A1C7IEG3_9FIRM</name>
<evidence type="ECO:0000256" key="11">
    <source>
        <dbReference type="ARBA" id="ARBA00023118"/>
    </source>
</evidence>
<dbReference type="InterPro" id="IPR011604">
    <property type="entry name" value="PDDEXK-like_dom_sf"/>
</dbReference>
<evidence type="ECO:0000256" key="7">
    <source>
        <dbReference type="ARBA" id="ARBA00022801"/>
    </source>
</evidence>
<feature type="domain" description="DUF83" evidence="14">
    <location>
        <begin position="12"/>
        <end position="199"/>
    </location>
</feature>
<dbReference type="InterPro" id="IPR051827">
    <property type="entry name" value="Cas4_exonuclease"/>
</dbReference>
<keyword evidence="5 13" id="KW-0540">Nuclease</keyword>
<dbReference type="InterPro" id="IPR022765">
    <property type="entry name" value="Dna2/Cas4_DUF83"/>
</dbReference>
<dbReference type="EC" id="3.1.12.1" evidence="3 13"/>
<keyword evidence="9 13" id="KW-0408">Iron</keyword>
<dbReference type="EMBL" id="CP015405">
    <property type="protein sequence ID" value="ANU77324.1"/>
    <property type="molecule type" value="Genomic_DNA"/>
</dbReference>
<protein>
    <recommendedName>
        <fullName evidence="4 13">CRISPR-associated exonuclease Cas4</fullName>
        <ecNumber evidence="3 13">3.1.12.1</ecNumber>
    </recommendedName>
</protein>
<dbReference type="GO" id="GO:0046872">
    <property type="term" value="F:metal ion binding"/>
    <property type="evidence" value="ECO:0007669"/>
    <property type="project" value="UniProtKB-KW"/>
</dbReference>